<dbReference type="InterPro" id="IPR000253">
    <property type="entry name" value="FHA_dom"/>
</dbReference>
<dbReference type="RefSeq" id="XP_003687513.1">
    <property type="nucleotide sequence ID" value="XM_003687465.1"/>
</dbReference>
<evidence type="ECO:0000259" key="2">
    <source>
        <dbReference type="PROSITE" id="PS50006"/>
    </source>
</evidence>
<feature type="compositionally biased region" description="Basic residues" evidence="1">
    <location>
        <begin position="334"/>
        <end position="344"/>
    </location>
</feature>
<dbReference type="STRING" id="1071381.G8BYY7"/>
<feature type="compositionally biased region" description="Basic and acidic residues" evidence="1">
    <location>
        <begin position="417"/>
        <end position="427"/>
    </location>
</feature>
<dbReference type="Proteomes" id="UP000005666">
    <property type="component" value="Chromosome 10"/>
</dbReference>
<feature type="compositionally biased region" description="Basic and acidic residues" evidence="1">
    <location>
        <begin position="400"/>
        <end position="410"/>
    </location>
</feature>
<organism evidence="3 4">
    <name type="scientific">Tetrapisispora phaffii (strain ATCC 24235 / CBS 4417 / NBRC 1672 / NRRL Y-8282 / UCD 70-5)</name>
    <name type="common">Yeast</name>
    <name type="synonym">Fabospora phaffii</name>
    <dbReference type="NCBI Taxonomy" id="1071381"/>
    <lineage>
        <taxon>Eukaryota</taxon>
        <taxon>Fungi</taxon>
        <taxon>Dikarya</taxon>
        <taxon>Ascomycota</taxon>
        <taxon>Saccharomycotina</taxon>
        <taxon>Saccharomycetes</taxon>
        <taxon>Saccharomycetales</taxon>
        <taxon>Saccharomycetaceae</taxon>
        <taxon>Tetrapisispora</taxon>
    </lineage>
</organism>
<dbReference type="HOGENOM" id="CLU_017587_0_0_1"/>
<feature type="compositionally biased region" description="Basic and acidic residues" evidence="1">
    <location>
        <begin position="374"/>
        <end position="383"/>
    </location>
</feature>
<dbReference type="AlphaFoldDB" id="G8BYY7"/>
<accession>G8BYY7</accession>
<proteinExistence type="predicted"/>
<dbReference type="SUPFAM" id="SSF49879">
    <property type="entry name" value="SMAD/FHA domain"/>
    <property type="match status" value="1"/>
</dbReference>
<dbReference type="eggNOG" id="ENOG502QU0B">
    <property type="taxonomic scope" value="Eukaryota"/>
</dbReference>
<feature type="region of interest" description="Disordered" evidence="1">
    <location>
        <begin position="732"/>
        <end position="775"/>
    </location>
</feature>
<protein>
    <recommendedName>
        <fullName evidence="2">FHA domain-containing protein</fullName>
    </recommendedName>
</protein>
<evidence type="ECO:0000256" key="1">
    <source>
        <dbReference type="SAM" id="MobiDB-lite"/>
    </source>
</evidence>
<dbReference type="GeneID" id="11533179"/>
<gene>
    <name evidence="3" type="primary">TPHA0J02590</name>
    <name evidence="3" type="ordered locus">TPHA_0J02590</name>
</gene>
<feature type="compositionally biased region" description="Basic and acidic residues" evidence="1">
    <location>
        <begin position="320"/>
        <end position="330"/>
    </location>
</feature>
<feature type="region of interest" description="Disordered" evidence="1">
    <location>
        <begin position="320"/>
        <end position="475"/>
    </location>
</feature>
<dbReference type="PROSITE" id="PS50006">
    <property type="entry name" value="FHA_DOMAIN"/>
    <property type="match status" value="1"/>
</dbReference>
<feature type="compositionally biased region" description="Polar residues" evidence="1">
    <location>
        <begin position="384"/>
        <end position="399"/>
    </location>
</feature>
<evidence type="ECO:0000313" key="3">
    <source>
        <dbReference type="EMBL" id="CCE65079.1"/>
    </source>
</evidence>
<feature type="compositionally biased region" description="Polar residues" evidence="1">
    <location>
        <begin position="363"/>
        <end position="373"/>
    </location>
</feature>
<reference evidence="3 4" key="1">
    <citation type="journal article" date="2011" name="Proc. Natl. Acad. Sci. U.S.A.">
        <title>Evolutionary erosion of yeast sex chromosomes by mating-type switching accidents.</title>
        <authorList>
            <person name="Gordon J.L."/>
            <person name="Armisen D."/>
            <person name="Proux-Wera E."/>
            <person name="Oheigeartaigh S.S."/>
            <person name="Byrne K.P."/>
            <person name="Wolfe K.H."/>
        </authorList>
    </citation>
    <scope>NUCLEOTIDE SEQUENCE [LARGE SCALE GENOMIC DNA]</scope>
    <source>
        <strain evidence="4">ATCC 24235 / CBS 4417 / NBRC 1672 / NRRL Y-8282 / UCD 70-5</strain>
    </source>
</reference>
<evidence type="ECO:0000313" key="4">
    <source>
        <dbReference type="Proteomes" id="UP000005666"/>
    </source>
</evidence>
<dbReference type="InterPro" id="IPR008984">
    <property type="entry name" value="SMAD_FHA_dom_sf"/>
</dbReference>
<name>G8BYY7_TETPH</name>
<dbReference type="EMBL" id="HE612865">
    <property type="protein sequence ID" value="CCE65079.1"/>
    <property type="molecule type" value="Genomic_DNA"/>
</dbReference>
<sequence length="775" mass="88682">MIILRYKNVLADGPVNVVSCCLLCDVEYAIGRSSKNKFAIKNDKSISRQHVSLLWKYSSDDKNVIIQIKNFGKVTMIKDKYLSQDETLQFTLIDKKLEVNIGTSPITLEIFNQEVVCNSIEDIQNSDSKLILNNLNILQDDPLTLKREGPTIIIKENSYTDILLELFSNVFGIPIVTIEELRGIANANDFYSYWDKIYSRKKNKGKACMLDLSTCYYISEVDKYVDYVKVAIRSLNAEIKILKDKDDLVKDIRKNISKGNISKFFVLSNDITQGEEAPFNISVTSIAKLLEAVKTNNMKDIVMHDYSSFKIEIPREVKSPKDDNIIEKQEPPAPKRRRMNRSKVKPLDTLSFFAGGMSHDTHSINTKPSNDVQSHQETEKDVNNSKIESIQDVESNQDQTKYDKSTELQKSKAVSKNADDKLQDSTAEKPINFNPTTKTPSFSPSINDKAIENSNANLDPTMEKTRVNKKPASLDTKNNLLDNKLIAEQINEALSAKTNDAPVVRRRRTLLDYGNTDKSSSTDLVRTIQNVKSRGVDRVNSKIVTVDENELNEEELNKFFDVVVVDVNDKLMKKHPNAQKVIDNANIDHNSNFKNRKDYKLFKKSIPKWQSKLNKQHHSMTSDNGENLVVSKNRNKIPLRKYNENEKIHEADIFEFESSKKTENPESLPKNNNEMEEKEREINAHTLTFSENSSNNKLFYQEEDEDEEQYGVDVPISSNANHHSVQMNNNDILQENNTSFSDIRQNSDLTKHNFNSIPDDSDDDSDDEPKFKFNR</sequence>
<keyword evidence="4" id="KW-1185">Reference proteome</keyword>
<feature type="compositionally biased region" description="Polar residues" evidence="1">
    <location>
        <begin position="732"/>
        <end position="758"/>
    </location>
</feature>
<dbReference type="KEGG" id="tpf:TPHA_0J02590"/>
<dbReference type="OrthoDB" id="3981072at2759"/>
<feature type="compositionally biased region" description="Polar residues" evidence="1">
    <location>
        <begin position="433"/>
        <end position="458"/>
    </location>
</feature>
<feature type="domain" description="FHA" evidence="2">
    <location>
        <begin position="28"/>
        <end position="82"/>
    </location>
</feature>
<feature type="region of interest" description="Disordered" evidence="1">
    <location>
        <begin position="656"/>
        <end position="679"/>
    </location>
</feature>
<dbReference type="OMA" id="MWILRYQ"/>
<dbReference type="Gene3D" id="2.60.200.20">
    <property type="match status" value="1"/>
</dbReference>